<dbReference type="PANTHER" id="PTHR45832:SF22">
    <property type="entry name" value="SERINE_THREONINE-PROTEIN KINASE SAMKA-RELATED"/>
    <property type="match status" value="1"/>
</dbReference>
<dbReference type="SUPFAM" id="SSF56112">
    <property type="entry name" value="Protein kinase-like (PK-like)"/>
    <property type="match status" value="1"/>
</dbReference>
<protein>
    <submittedName>
        <fullName evidence="7">Kinase domain protein</fullName>
    </submittedName>
</protein>
<dbReference type="RefSeq" id="XP_976641.1">
    <property type="nucleotide sequence ID" value="XM_971548.1"/>
</dbReference>
<dbReference type="InterPro" id="IPR011009">
    <property type="entry name" value="Kinase-like_dom_sf"/>
</dbReference>
<gene>
    <name evidence="7" type="ORF">TTHERM_00545840</name>
</gene>
<dbReference type="PROSITE" id="PS50003">
    <property type="entry name" value="PH_DOMAIN"/>
    <property type="match status" value="1"/>
</dbReference>
<proteinExistence type="inferred from homology"/>
<keyword evidence="7" id="KW-0808">Transferase</keyword>
<dbReference type="GO" id="GO:0005524">
    <property type="term" value="F:ATP binding"/>
    <property type="evidence" value="ECO:0007669"/>
    <property type="project" value="UniProtKB-KW"/>
</dbReference>
<keyword evidence="2" id="KW-0547">Nucleotide-binding</keyword>
<dbReference type="GeneID" id="7835803"/>
<keyword evidence="7" id="KW-0418">Kinase</keyword>
<evidence type="ECO:0000256" key="1">
    <source>
        <dbReference type="ARBA" id="ARBA00008874"/>
    </source>
</evidence>
<dbReference type="SUPFAM" id="SSF50729">
    <property type="entry name" value="PH domain-like"/>
    <property type="match status" value="1"/>
</dbReference>
<evidence type="ECO:0000256" key="2">
    <source>
        <dbReference type="ARBA" id="ARBA00022741"/>
    </source>
</evidence>
<dbReference type="InParanoid" id="I7MD99"/>
<sequence>MWKSINQIPGYFDPLEMVWSGYMYYNEKDDNQKGMKYLYFELYPGLLLWPNQDSDFQSVNQIFYHNNVFSRENLGTGSFQNMITGSQRYIQEIQQPSIQQLRFLRFIDLKDLYLKKINKKNIKDRPYEFGFTLSDQGNLRIEFFPPNAQSLKKWVKQLKKFCKLSGFFKKYICISSIAQQRNYPSDEMYKCVLIKKKKNNNSSSPNMGNLSISKNPNRNNLSQYNKNNQQGSNQFYQVRQAKMKDTSRQNKVLNEIEILQRIKGPSIQNIIEVFHEKDNKSLYIVSEYSEGRTLKEELADEQPFEEILILHIIQKILSAVAYLHDKRILHG</sequence>
<evidence type="ECO:0000256" key="3">
    <source>
        <dbReference type="ARBA" id="ARBA00022840"/>
    </source>
</evidence>
<evidence type="ECO:0000256" key="4">
    <source>
        <dbReference type="SAM" id="MobiDB-lite"/>
    </source>
</evidence>
<dbReference type="InterPro" id="IPR051931">
    <property type="entry name" value="PAK3-like"/>
</dbReference>
<evidence type="ECO:0000313" key="8">
    <source>
        <dbReference type="Proteomes" id="UP000009168"/>
    </source>
</evidence>
<dbReference type="EMBL" id="GG662864">
    <property type="protein sequence ID" value="EAR86046.1"/>
    <property type="molecule type" value="Genomic_DNA"/>
</dbReference>
<dbReference type="Proteomes" id="UP000009168">
    <property type="component" value="Unassembled WGS sequence"/>
</dbReference>
<dbReference type="KEGG" id="tet:TTHERM_00545840"/>
<dbReference type="AlphaFoldDB" id="I7MD99"/>
<organism evidence="7 8">
    <name type="scientific">Tetrahymena thermophila (strain SB210)</name>
    <dbReference type="NCBI Taxonomy" id="312017"/>
    <lineage>
        <taxon>Eukaryota</taxon>
        <taxon>Sar</taxon>
        <taxon>Alveolata</taxon>
        <taxon>Ciliophora</taxon>
        <taxon>Intramacronucleata</taxon>
        <taxon>Oligohymenophorea</taxon>
        <taxon>Hymenostomatida</taxon>
        <taxon>Tetrahymenina</taxon>
        <taxon>Tetrahymenidae</taxon>
        <taxon>Tetrahymena</taxon>
    </lineage>
</organism>
<keyword evidence="8" id="KW-1185">Reference proteome</keyword>
<evidence type="ECO:0000259" key="6">
    <source>
        <dbReference type="PROSITE" id="PS50011"/>
    </source>
</evidence>
<dbReference type="GO" id="GO:0004672">
    <property type="term" value="F:protein kinase activity"/>
    <property type="evidence" value="ECO:0007669"/>
    <property type="project" value="InterPro"/>
</dbReference>
<dbReference type="HOGENOM" id="CLU_840679_0_0_1"/>
<dbReference type="Gene3D" id="1.10.510.10">
    <property type="entry name" value="Transferase(Phosphotransferase) domain 1"/>
    <property type="match status" value="1"/>
</dbReference>
<dbReference type="PROSITE" id="PS50011">
    <property type="entry name" value="PROTEIN_KINASE_DOM"/>
    <property type="match status" value="1"/>
</dbReference>
<evidence type="ECO:0000259" key="5">
    <source>
        <dbReference type="PROSITE" id="PS50003"/>
    </source>
</evidence>
<dbReference type="InterPro" id="IPR001849">
    <property type="entry name" value="PH_domain"/>
</dbReference>
<dbReference type="Pfam" id="PF00069">
    <property type="entry name" value="Pkinase"/>
    <property type="match status" value="1"/>
</dbReference>
<keyword evidence="3" id="KW-0067">ATP-binding</keyword>
<feature type="compositionally biased region" description="Polar residues" evidence="4">
    <location>
        <begin position="205"/>
        <end position="228"/>
    </location>
</feature>
<reference evidence="8" key="1">
    <citation type="journal article" date="2006" name="PLoS Biol.">
        <title>Macronuclear genome sequence of the ciliate Tetrahymena thermophila, a model eukaryote.</title>
        <authorList>
            <person name="Eisen J.A."/>
            <person name="Coyne R.S."/>
            <person name="Wu M."/>
            <person name="Wu D."/>
            <person name="Thiagarajan M."/>
            <person name="Wortman J.R."/>
            <person name="Badger J.H."/>
            <person name="Ren Q."/>
            <person name="Amedeo P."/>
            <person name="Jones K.M."/>
            <person name="Tallon L.J."/>
            <person name="Delcher A.L."/>
            <person name="Salzberg S.L."/>
            <person name="Silva J.C."/>
            <person name="Haas B.J."/>
            <person name="Majoros W.H."/>
            <person name="Farzad M."/>
            <person name="Carlton J.M."/>
            <person name="Smith R.K. Jr."/>
            <person name="Garg J."/>
            <person name="Pearlman R.E."/>
            <person name="Karrer K.M."/>
            <person name="Sun L."/>
            <person name="Manning G."/>
            <person name="Elde N.C."/>
            <person name="Turkewitz A.P."/>
            <person name="Asai D.J."/>
            <person name="Wilkes D.E."/>
            <person name="Wang Y."/>
            <person name="Cai H."/>
            <person name="Collins K."/>
            <person name="Stewart B.A."/>
            <person name="Lee S.R."/>
            <person name="Wilamowska K."/>
            <person name="Weinberg Z."/>
            <person name="Ruzzo W.L."/>
            <person name="Wloga D."/>
            <person name="Gaertig J."/>
            <person name="Frankel J."/>
            <person name="Tsao C.-C."/>
            <person name="Gorovsky M.A."/>
            <person name="Keeling P.J."/>
            <person name="Waller R.F."/>
            <person name="Patron N.J."/>
            <person name="Cherry J.M."/>
            <person name="Stover N.A."/>
            <person name="Krieger C.J."/>
            <person name="del Toro C."/>
            <person name="Ryder H.F."/>
            <person name="Williamson S.C."/>
            <person name="Barbeau R.A."/>
            <person name="Hamilton E.P."/>
            <person name="Orias E."/>
        </authorList>
    </citation>
    <scope>NUCLEOTIDE SEQUENCE [LARGE SCALE GENOMIC DNA]</scope>
    <source>
        <strain evidence="8">SB210</strain>
    </source>
</reference>
<comment type="similarity">
    <text evidence="1">Belongs to the protein kinase superfamily. STE Ser/Thr protein kinase family. STE20 subfamily.</text>
</comment>
<name>I7MD99_TETTS</name>
<evidence type="ECO:0000313" key="7">
    <source>
        <dbReference type="EMBL" id="EAR86046.1"/>
    </source>
</evidence>
<dbReference type="InterPro" id="IPR000719">
    <property type="entry name" value="Prot_kinase_dom"/>
</dbReference>
<feature type="domain" description="Protein kinase" evidence="6">
    <location>
        <begin position="210"/>
        <end position="331"/>
    </location>
</feature>
<dbReference type="PANTHER" id="PTHR45832">
    <property type="entry name" value="SERINE/THREONINE-PROTEIN KINASE SAMKA-RELATED-RELATED"/>
    <property type="match status" value="1"/>
</dbReference>
<feature type="region of interest" description="Disordered" evidence="4">
    <location>
        <begin position="200"/>
        <end position="228"/>
    </location>
</feature>
<feature type="domain" description="PH" evidence="5">
    <location>
        <begin position="16"/>
        <end position="163"/>
    </location>
</feature>
<accession>I7MD99</accession>